<dbReference type="PANTHER" id="PTHR13037">
    <property type="entry name" value="FORMIN"/>
    <property type="match status" value="1"/>
</dbReference>
<dbReference type="EMBL" id="CAKKNE010000005">
    <property type="protein sequence ID" value="CAH0375490.1"/>
    <property type="molecule type" value="Genomic_DNA"/>
</dbReference>
<keyword evidence="1" id="KW-0945">Host-virus interaction</keyword>
<dbReference type="AlphaFoldDB" id="A0A8J2X204"/>
<name>A0A8J2X204_9STRA</name>
<proteinExistence type="predicted"/>
<dbReference type="PANTHER" id="PTHR13037:SF24">
    <property type="entry name" value="POLYCOMB PROTEIN PCL-RELATED"/>
    <property type="match status" value="1"/>
</dbReference>
<gene>
    <name evidence="3" type="ORF">PECAL_5P00090</name>
</gene>
<keyword evidence="4" id="KW-1185">Reference proteome</keyword>
<feature type="compositionally biased region" description="Acidic residues" evidence="2">
    <location>
        <begin position="325"/>
        <end position="334"/>
    </location>
</feature>
<feature type="compositionally biased region" description="Pro residues" evidence="2">
    <location>
        <begin position="265"/>
        <end position="274"/>
    </location>
</feature>
<feature type="compositionally biased region" description="Basic and acidic residues" evidence="2">
    <location>
        <begin position="146"/>
        <end position="156"/>
    </location>
</feature>
<dbReference type="Proteomes" id="UP000789595">
    <property type="component" value="Unassembled WGS sequence"/>
</dbReference>
<feature type="compositionally biased region" description="Low complexity" evidence="2">
    <location>
        <begin position="275"/>
        <end position="286"/>
    </location>
</feature>
<organism evidence="3 4">
    <name type="scientific">Pelagomonas calceolata</name>
    <dbReference type="NCBI Taxonomy" id="35677"/>
    <lineage>
        <taxon>Eukaryota</taxon>
        <taxon>Sar</taxon>
        <taxon>Stramenopiles</taxon>
        <taxon>Ochrophyta</taxon>
        <taxon>Pelagophyceae</taxon>
        <taxon>Pelagomonadales</taxon>
        <taxon>Pelagomonadaceae</taxon>
        <taxon>Pelagomonas</taxon>
    </lineage>
</organism>
<protein>
    <submittedName>
        <fullName evidence="3">Uncharacterized protein</fullName>
    </submittedName>
</protein>
<evidence type="ECO:0000313" key="3">
    <source>
        <dbReference type="EMBL" id="CAH0375490.1"/>
    </source>
</evidence>
<feature type="compositionally biased region" description="Basic residues" evidence="2">
    <location>
        <begin position="177"/>
        <end position="187"/>
    </location>
</feature>
<sequence>MANTQEDEEIMAAMDAMEAQPSGEAEVPWSQEDNRWSSQQSAEDAPAAAPQNPQKLWWHTQQDDPAHVEASLAAITDATGLDFAAVRRGWDKTRRVAEDADVSYDDSVTAFGELALACKECNTSPDTVPANAVVVINSVRRRGNDNGVKRAIEKLVGRRASPPRPSHPKRPVPSPPKQRKSPPKRPRPAPAAAAPTAAPAPPPAAPARRPTPRELGTNPRALGTNPRALGTSARALGTNPRALAARAPPLPPPSEIEDESVTSPSPSPLTPAPSPEDAAAAALPTTDEVEPPRPPTPPDDAAALERARGNLARALAEPEPKPSEENESDGDEDPFGAVAPRPPPLTGFAEEPVTENQRARLDDLRARMAAPPPAPQDDAPRAPQITIHPAGSRAADELIERARWRQTSPDMLKRLSRAGRDALGEEPDLAVKLLHGRCAVVEVEDVRGGEALAKHMLDTKATPDEAACRALGFTFLRTTTLVVNRAVPPRQVTVKALFLDRETAAVAAAFDAEGRTAFHRAGIRYDRRHNAHKQDLGRDAYHTFCHRDEKWRRDATYKRDVVELLFKVCELERIFVPRLGRMRALFRDAMGLVPLSRTLEDYISAPMLVMSESFGCEVHVDKSADKFAESIAWVRGTRRHPWHFIVACAGVAFELHEAAPCFLTLQASCTAHATLRTPGHENHPSKGAAAVTKRTLVTDAAREKFRPGEPREE</sequence>
<evidence type="ECO:0000313" key="4">
    <source>
        <dbReference type="Proteomes" id="UP000789595"/>
    </source>
</evidence>
<accession>A0A8J2X204</accession>
<reference evidence="3" key="1">
    <citation type="submission" date="2021-11" db="EMBL/GenBank/DDBJ databases">
        <authorList>
            <consortium name="Genoscope - CEA"/>
            <person name="William W."/>
        </authorList>
    </citation>
    <scope>NUCLEOTIDE SEQUENCE</scope>
</reference>
<feature type="region of interest" description="Disordered" evidence="2">
    <location>
        <begin position="1"/>
        <end position="54"/>
    </location>
</feature>
<evidence type="ECO:0000256" key="2">
    <source>
        <dbReference type="SAM" id="MobiDB-lite"/>
    </source>
</evidence>
<feature type="region of interest" description="Disordered" evidence="2">
    <location>
        <begin position="146"/>
        <end position="351"/>
    </location>
</feature>
<feature type="compositionally biased region" description="Acidic residues" evidence="2">
    <location>
        <begin position="1"/>
        <end position="10"/>
    </location>
</feature>
<comment type="caution">
    <text evidence="3">The sequence shown here is derived from an EMBL/GenBank/DDBJ whole genome shotgun (WGS) entry which is preliminary data.</text>
</comment>
<evidence type="ECO:0000256" key="1">
    <source>
        <dbReference type="ARBA" id="ARBA00022581"/>
    </source>
</evidence>